<dbReference type="Proteomes" id="UP000694844">
    <property type="component" value="Chromosome 2"/>
</dbReference>
<evidence type="ECO:0000256" key="1">
    <source>
        <dbReference type="ARBA" id="ARBA00004141"/>
    </source>
</evidence>
<keyword evidence="7" id="KW-1185">Reference proteome</keyword>
<dbReference type="GO" id="GO:0005739">
    <property type="term" value="C:mitochondrion"/>
    <property type="evidence" value="ECO:0007669"/>
    <property type="project" value="TreeGrafter"/>
</dbReference>
<dbReference type="GO" id="GO:0061668">
    <property type="term" value="P:mitochondrial ribosome assembly"/>
    <property type="evidence" value="ECO:0007669"/>
    <property type="project" value="TreeGrafter"/>
</dbReference>
<dbReference type="PANTHER" id="PTHR11266">
    <property type="entry name" value="PEROXISOMAL MEMBRANE PROTEIN 2, PXMP2 MPV17"/>
    <property type="match status" value="1"/>
</dbReference>
<evidence type="ECO:0000256" key="2">
    <source>
        <dbReference type="ARBA" id="ARBA00006824"/>
    </source>
</evidence>
<feature type="transmembrane region" description="Helical" evidence="6">
    <location>
        <begin position="93"/>
        <end position="115"/>
    </location>
</feature>
<evidence type="ECO:0000256" key="3">
    <source>
        <dbReference type="ARBA" id="ARBA00022692"/>
    </source>
</evidence>
<dbReference type="OrthoDB" id="10267969at2759"/>
<accession>A0A8B8CKU6</accession>
<evidence type="ECO:0000313" key="8">
    <source>
        <dbReference type="RefSeq" id="XP_022315809.1"/>
    </source>
</evidence>
<evidence type="ECO:0000256" key="5">
    <source>
        <dbReference type="ARBA" id="ARBA00023136"/>
    </source>
</evidence>
<dbReference type="PANTHER" id="PTHR11266:SF8">
    <property type="entry name" value="MPV17-LIKE PROTEIN 2"/>
    <property type="match status" value="1"/>
</dbReference>
<gene>
    <name evidence="8" type="primary">LOC111119684</name>
</gene>
<reference evidence="8" key="1">
    <citation type="submission" date="2025-08" db="UniProtKB">
        <authorList>
            <consortium name="RefSeq"/>
        </authorList>
    </citation>
    <scope>IDENTIFICATION</scope>
    <source>
        <tissue evidence="8">Whole sample</tissue>
    </source>
</reference>
<comment type="similarity">
    <text evidence="2 6">Belongs to the peroxisomal membrane protein PXMP2/4 family.</text>
</comment>
<name>A0A8B8CKU6_CRAVI</name>
<dbReference type="InterPro" id="IPR007248">
    <property type="entry name" value="Mpv17_PMP22"/>
</dbReference>
<keyword evidence="3 6" id="KW-0812">Transmembrane</keyword>
<comment type="subcellular location">
    <subcellularLocation>
        <location evidence="1">Membrane</location>
        <topology evidence="1">Multi-pass membrane protein</topology>
    </subcellularLocation>
</comment>
<organism evidence="7 8">
    <name type="scientific">Crassostrea virginica</name>
    <name type="common">Eastern oyster</name>
    <dbReference type="NCBI Taxonomy" id="6565"/>
    <lineage>
        <taxon>Eukaryota</taxon>
        <taxon>Metazoa</taxon>
        <taxon>Spiralia</taxon>
        <taxon>Lophotrochozoa</taxon>
        <taxon>Mollusca</taxon>
        <taxon>Bivalvia</taxon>
        <taxon>Autobranchia</taxon>
        <taxon>Pteriomorphia</taxon>
        <taxon>Ostreida</taxon>
        <taxon>Ostreoidea</taxon>
        <taxon>Ostreidae</taxon>
        <taxon>Crassostrea</taxon>
    </lineage>
</organism>
<proteinExistence type="inferred from homology"/>
<sequence length="184" mass="20703">MAAILKQLFSKYLIITNTVTSGTLLGLGDVITQNLEIEYASRMGNTSHDYDVRRTGRMFLMGLMIGPLGHFWYTKLADKLVIGTGPKVVLKKIGVDQIIFTPIITCIFFGGMGLLEGKDVKGAVNEIKNNFIAVYSVDCCVWPPAQYINFHLIPARFRSVYVSSMTLCWNTFLSYMKHRDMTTE</sequence>
<keyword evidence="5 6" id="KW-0472">Membrane</keyword>
<evidence type="ECO:0000313" key="7">
    <source>
        <dbReference type="Proteomes" id="UP000694844"/>
    </source>
</evidence>
<dbReference type="Pfam" id="PF04117">
    <property type="entry name" value="Mpv17_PMP22"/>
    <property type="match status" value="1"/>
</dbReference>
<keyword evidence="4 6" id="KW-1133">Transmembrane helix</keyword>
<dbReference type="RefSeq" id="XP_022315809.1">
    <property type="nucleotide sequence ID" value="XM_022460101.1"/>
</dbReference>
<dbReference type="AlphaFoldDB" id="A0A8B8CKU6"/>
<dbReference type="KEGG" id="cvn:111119684"/>
<protein>
    <submittedName>
        <fullName evidence="8">Mpv17-like protein 2</fullName>
    </submittedName>
</protein>
<dbReference type="GeneID" id="111119684"/>
<dbReference type="GO" id="GO:0016020">
    <property type="term" value="C:membrane"/>
    <property type="evidence" value="ECO:0007669"/>
    <property type="project" value="UniProtKB-SubCell"/>
</dbReference>
<evidence type="ECO:0000256" key="4">
    <source>
        <dbReference type="ARBA" id="ARBA00022989"/>
    </source>
</evidence>
<evidence type="ECO:0000256" key="6">
    <source>
        <dbReference type="RuleBase" id="RU363053"/>
    </source>
</evidence>
<feature type="transmembrane region" description="Helical" evidence="6">
    <location>
        <begin position="56"/>
        <end position="73"/>
    </location>
</feature>